<feature type="transmembrane region" description="Helical" evidence="8">
    <location>
        <begin position="121"/>
        <end position="141"/>
    </location>
</feature>
<evidence type="ECO:0000313" key="9">
    <source>
        <dbReference type="EMBL" id="RXK53505.1"/>
    </source>
</evidence>
<comment type="subcellular location">
    <subcellularLocation>
        <location evidence="1">Cell membrane</location>
        <topology evidence="1">Multi-pass membrane protein</topology>
    </subcellularLocation>
</comment>
<keyword evidence="4" id="KW-1003">Cell membrane</keyword>
<dbReference type="PROSITE" id="PS00872">
    <property type="entry name" value="NA_GALACTOSIDE_SYMP"/>
    <property type="match status" value="1"/>
</dbReference>
<comment type="caution">
    <text evidence="9">The sequence shown here is derived from an EMBL/GenBank/DDBJ whole genome shotgun (WGS) entry which is preliminary data.</text>
</comment>
<feature type="transmembrane region" description="Helical" evidence="8">
    <location>
        <begin position="90"/>
        <end position="109"/>
    </location>
</feature>
<evidence type="ECO:0000256" key="5">
    <source>
        <dbReference type="ARBA" id="ARBA00022692"/>
    </source>
</evidence>
<dbReference type="Proteomes" id="UP000290218">
    <property type="component" value="Unassembled WGS sequence"/>
</dbReference>
<gene>
    <name evidence="9" type="ORF">ESB00_17585</name>
</gene>
<evidence type="ECO:0000256" key="7">
    <source>
        <dbReference type="ARBA" id="ARBA00023136"/>
    </source>
</evidence>
<feature type="transmembrane region" description="Helical" evidence="8">
    <location>
        <begin position="316"/>
        <end position="334"/>
    </location>
</feature>
<feature type="transmembrane region" description="Helical" evidence="8">
    <location>
        <begin position="240"/>
        <end position="258"/>
    </location>
</feature>
<dbReference type="PANTHER" id="PTHR11328:SF24">
    <property type="entry name" value="MAJOR FACILITATOR SUPERFAMILY (MFS) PROFILE DOMAIN-CONTAINING PROTEIN"/>
    <property type="match status" value="1"/>
</dbReference>
<feature type="transmembrane region" description="Helical" evidence="8">
    <location>
        <begin position="288"/>
        <end position="309"/>
    </location>
</feature>
<keyword evidence="7 8" id="KW-0472">Membrane</keyword>
<accession>A0A4Q1C5A6</accession>
<dbReference type="PANTHER" id="PTHR11328">
    <property type="entry name" value="MAJOR FACILITATOR SUPERFAMILY DOMAIN-CONTAINING PROTEIN"/>
    <property type="match status" value="1"/>
</dbReference>
<dbReference type="GO" id="GO:0005886">
    <property type="term" value="C:plasma membrane"/>
    <property type="evidence" value="ECO:0007669"/>
    <property type="project" value="UniProtKB-SubCell"/>
</dbReference>
<dbReference type="Pfam" id="PF13347">
    <property type="entry name" value="MFS_2"/>
    <property type="match status" value="1"/>
</dbReference>
<dbReference type="InterPro" id="IPR001927">
    <property type="entry name" value="Na/Gal_symport"/>
</dbReference>
<dbReference type="RefSeq" id="WP_129049225.1">
    <property type="nucleotide sequence ID" value="NZ_SDHX01000002.1"/>
</dbReference>
<dbReference type="GO" id="GO:0006814">
    <property type="term" value="P:sodium ion transport"/>
    <property type="evidence" value="ECO:0007669"/>
    <property type="project" value="InterPro"/>
</dbReference>
<dbReference type="CDD" id="cd17332">
    <property type="entry name" value="MFS_MelB_like"/>
    <property type="match status" value="1"/>
</dbReference>
<proteinExistence type="inferred from homology"/>
<feature type="transmembrane region" description="Helical" evidence="8">
    <location>
        <begin position="382"/>
        <end position="406"/>
    </location>
</feature>
<dbReference type="AlphaFoldDB" id="A0A4Q1C5A6"/>
<organism evidence="9 10">
    <name type="scientific">Oleiharenicola lentus</name>
    <dbReference type="NCBI Taxonomy" id="2508720"/>
    <lineage>
        <taxon>Bacteria</taxon>
        <taxon>Pseudomonadati</taxon>
        <taxon>Verrucomicrobiota</taxon>
        <taxon>Opitutia</taxon>
        <taxon>Opitutales</taxon>
        <taxon>Opitutaceae</taxon>
        <taxon>Oleiharenicola</taxon>
    </lineage>
</organism>
<feature type="transmembrane region" description="Helical" evidence="8">
    <location>
        <begin position="51"/>
        <end position="69"/>
    </location>
</feature>
<dbReference type="GO" id="GO:0015293">
    <property type="term" value="F:symporter activity"/>
    <property type="evidence" value="ECO:0007669"/>
    <property type="project" value="InterPro"/>
</dbReference>
<dbReference type="InterPro" id="IPR039672">
    <property type="entry name" value="MFS_2"/>
</dbReference>
<feature type="transmembrane region" description="Helical" evidence="8">
    <location>
        <begin position="161"/>
        <end position="181"/>
    </location>
</feature>
<protein>
    <submittedName>
        <fullName evidence="9">MFS transporter</fullName>
    </submittedName>
</protein>
<feature type="transmembrane region" description="Helical" evidence="8">
    <location>
        <begin position="22"/>
        <end position="45"/>
    </location>
</feature>
<dbReference type="SUPFAM" id="SSF103473">
    <property type="entry name" value="MFS general substrate transporter"/>
    <property type="match status" value="1"/>
</dbReference>
<comment type="similarity">
    <text evidence="2">Belongs to the sodium:galactoside symporter (TC 2.A.2) family.</text>
</comment>
<feature type="transmembrane region" description="Helical" evidence="8">
    <location>
        <begin position="193"/>
        <end position="212"/>
    </location>
</feature>
<evidence type="ECO:0000256" key="4">
    <source>
        <dbReference type="ARBA" id="ARBA00022475"/>
    </source>
</evidence>
<keyword evidence="6 8" id="KW-1133">Transmembrane helix</keyword>
<evidence type="ECO:0000256" key="6">
    <source>
        <dbReference type="ARBA" id="ARBA00022989"/>
    </source>
</evidence>
<dbReference type="OrthoDB" id="9762557at2"/>
<reference evidence="9 10" key="1">
    <citation type="submission" date="2019-01" db="EMBL/GenBank/DDBJ databases">
        <title>Lacunisphaera sp. strain TWA-58.</title>
        <authorList>
            <person name="Chen W.-M."/>
        </authorList>
    </citation>
    <scope>NUCLEOTIDE SEQUENCE [LARGE SCALE GENOMIC DNA]</scope>
    <source>
        <strain evidence="9 10">TWA-58</strain>
    </source>
</reference>
<evidence type="ECO:0000256" key="3">
    <source>
        <dbReference type="ARBA" id="ARBA00022448"/>
    </source>
</evidence>
<sequence>MTQPIPAPAPPEKDQGLKVREYVGYALGDMASNLFFVTFNIFLIYYYVDVWAIPAASISFMMLAVRFFDAVNDPVMGLIADRTDTKWGKFRPYLLWGAVPYGICGYLMFAGPDLEATGKLVYAYATYTLMLVAYTVINVPYSSMLGVISPHSRTRGVASSFRFVGAFTGGFLVSLLARPLVKALGGDDQVLGFQYTIAIFAVASIAMFWLCFATTKERVKPPPAQKTDVRAELGELLRNYPWVMLLVATIFSTTFMALRQGSTLFYFKYVVGDNGTPILFGTLDRSTVFLSSGMLAQIIGTAALGFVVRRVDKKKLAAVLSWATGLCFAAFFFLPTDNYWLLVAVNALGTFCMGPTSALTWAMYGDVADYGEWKFGRRSTALVYSASLFSIKTGIMIGGAMVPVFLGSFGFVRNEAQSASAILGITLAFTLVPGLFAMLKGVAIWVYPLDQKRVDEVEQALAVRRAQTPA</sequence>
<dbReference type="InterPro" id="IPR036259">
    <property type="entry name" value="MFS_trans_sf"/>
</dbReference>
<dbReference type="Gene3D" id="1.20.1250.20">
    <property type="entry name" value="MFS general substrate transporter like domains"/>
    <property type="match status" value="1"/>
</dbReference>
<dbReference type="GO" id="GO:0008643">
    <property type="term" value="P:carbohydrate transport"/>
    <property type="evidence" value="ECO:0007669"/>
    <property type="project" value="InterPro"/>
</dbReference>
<dbReference type="NCBIfam" id="TIGR00792">
    <property type="entry name" value="gph"/>
    <property type="match status" value="1"/>
</dbReference>
<keyword evidence="5 8" id="KW-0812">Transmembrane</keyword>
<evidence type="ECO:0000256" key="8">
    <source>
        <dbReference type="SAM" id="Phobius"/>
    </source>
</evidence>
<evidence type="ECO:0000256" key="2">
    <source>
        <dbReference type="ARBA" id="ARBA00009617"/>
    </source>
</evidence>
<keyword evidence="3" id="KW-0813">Transport</keyword>
<name>A0A4Q1C5A6_9BACT</name>
<evidence type="ECO:0000313" key="10">
    <source>
        <dbReference type="Proteomes" id="UP000290218"/>
    </source>
</evidence>
<feature type="transmembrane region" description="Helical" evidence="8">
    <location>
        <begin position="418"/>
        <end position="439"/>
    </location>
</feature>
<evidence type="ECO:0000256" key="1">
    <source>
        <dbReference type="ARBA" id="ARBA00004651"/>
    </source>
</evidence>
<dbReference type="InterPro" id="IPR018043">
    <property type="entry name" value="Na/Gal_symport_CS"/>
</dbReference>
<feature type="transmembrane region" description="Helical" evidence="8">
    <location>
        <begin position="340"/>
        <end position="361"/>
    </location>
</feature>
<dbReference type="EMBL" id="SDHX01000002">
    <property type="protein sequence ID" value="RXK53505.1"/>
    <property type="molecule type" value="Genomic_DNA"/>
</dbReference>
<keyword evidence="10" id="KW-1185">Reference proteome</keyword>